<evidence type="ECO:0000256" key="1">
    <source>
        <dbReference type="ARBA" id="ARBA00006298"/>
    </source>
</evidence>
<sequence>MSVWEKVEEQTTDLINKSNFKQCYQLIDNYKSKYPKSVFLQILESYIKYKQSPTKFQYDTSLVSKYDMNNGKLYTIDQDALGLLHKFFFELEKYEDALHVFERANSRQPSFKISYLWFDYSLKDCNFKHLGKSSLQLSKFPKDSVQQPREYLFWNAISTVALFKYQNYRVTSQEAKILPLLTYKNLNNLKPFKSTQEIIVYCTMCEELFQGDTEKSQEIVNTILPQFDNSVDLYMKNFFLRNVKKDNHDLIFNTCSKLLKSLDDYELMKNIVISGNALGKNKQDLYDLIDGLVGSKSRNARLIRFEIDLAYDDKINQQSLQYYLERFHNRPCCVADITHYRKHLSDDVLINTFASVDTKSDLIHDSNLFKLKLSDVKPVEYFNKHRTTMKTKSSTDYSLCSTFILDLIKKTVMGSTTDLGDILYVVSLLENYQKEDSNNYDTKVWLIAMYMYLGLTPMAYSYYQDLSVKNVQVDSMDYLIYSRYSSLFPNKTHDYLNKTLVKNNALYDDSLQRISQFINISFDRKSYIKILGMLEFQNALLTSVTRFGKRCELMNMTYICNDKRTTLLESLKNDLRQIESSGDIKFTDNRDWSIFGFPEHLHKEKLPESLSMLYIDEPWILYQLIKSFMIEAIPTGKESSMVTRLRNLLPKDAKLEQHMTPVEVMSYKVIDDIYSNNGDNISQLVSEIDINITGIASWRLIETYLVSISTLKTLDNMKRIKDKDQKALIKQKLSGLRSNCDDLFVSYKSAIKNACDNLQNGDRHETLVSLGYAPIASDNLISTLVEVQKSVRNL</sequence>
<dbReference type="Proteomes" id="UP000750334">
    <property type="component" value="Unassembled WGS sequence"/>
</dbReference>
<dbReference type="AlphaFoldDB" id="A0A9P7BCI5"/>
<name>A0A9P7BCI5_MAUEX</name>
<dbReference type="PANTHER" id="PTHR22767">
    <property type="entry name" value="N-TERMINAL ACETYLTRANSFERASE-RELATED"/>
    <property type="match status" value="1"/>
</dbReference>
<proteinExistence type="inferred from homology"/>
<comment type="similarity">
    <text evidence="1">Belongs to the MDM20/NAA25 family.</text>
</comment>
<dbReference type="OrthoDB" id="1874341at2759"/>
<gene>
    <name evidence="2" type="ORF">C6P45_002863</name>
</gene>
<keyword evidence="3" id="KW-1185">Reference proteome</keyword>
<evidence type="ECO:0000313" key="3">
    <source>
        <dbReference type="Proteomes" id="UP000750334"/>
    </source>
</evidence>
<comment type="caution">
    <text evidence="2">The sequence shown here is derived from an EMBL/GenBank/DDBJ whole genome shotgun (WGS) entry which is preliminary data.</text>
</comment>
<accession>A0A9P7BCI5</accession>
<reference evidence="2 3" key="1">
    <citation type="submission" date="2020-11" db="EMBL/GenBank/DDBJ databases">
        <title>Kefir isolates.</title>
        <authorList>
            <person name="Marcisauskas S."/>
            <person name="Kim Y."/>
            <person name="Blasche S."/>
        </authorList>
    </citation>
    <scope>NUCLEOTIDE SEQUENCE [LARGE SCALE GENOMIC DNA]</scope>
    <source>
        <strain evidence="2 3">OG2</strain>
    </source>
</reference>
<dbReference type="EMBL" id="PUHR01000028">
    <property type="protein sequence ID" value="KAG0670068.1"/>
    <property type="molecule type" value="Genomic_DNA"/>
</dbReference>
<dbReference type="Pfam" id="PF09797">
    <property type="entry name" value="NatB_MDM20"/>
    <property type="match status" value="1"/>
</dbReference>
<evidence type="ECO:0000313" key="2">
    <source>
        <dbReference type="EMBL" id="KAG0670068.1"/>
    </source>
</evidence>
<dbReference type="PANTHER" id="PTHR22767:SF3">
    <property type="entry name" value="N-ALPHA-ACETYLTRANSFERASE 25, NATB AUXILIARY SUBUNIT"/>
    <property type="match status" value="1"/>
</dbReference>
<dbReference type="InterPro" id="IPR019183">
    <property type="entry name" value="NAA25_NatB_aux_su"/>
</dbReference>
<organism evidence="2 3">
    <name type="scientific">Maudiozyma exigua</name>
    <name type="common">Yeast</name>
    <name type="synonym">Kazachstania exigua</name>
    <dbReference type="NCBI Taxonomy" id="34358"/>
    <lineage>
        <taxon>Eukaryota</taxon>
        <taxon>Fungi</taxon>
        <taxon>Dikarya</taxon>
        <taxon>Ascomycota</taxon>
        <taxon>Saccharomycotina</taxon>
        <taxon>Saccharomycetes</taxon>
        <taxon>Saccharomycetales</taxon>
        <taxon>Saccharomycetaceae</taxon>
        <taxon>Maudiozyma</taxon>
    </lineage>
</organism>
<protein>
    <submittedName>
        <fullName evidence="2">Uncharacterized protein</fullName>
    </submittedName>
</protein>
<dbReference type="GO" id="GO:0031416">
    <property type="term" value="C:NatB complex"/>
    <property type="evidence" value="ECO:0007669"/>
    <property type="project" value="TreeGrafter"/>
</dbReference>